<name>A0A9P4G7N0_9PLEO</name>
<dbReference type="EMBL" id="ML976620">
    <property type="protein sequence ID" value="KAF1840432.1"/>
    <property type="molecule type" value="Genomic_DNA"/>
</dbReference>
<proteinExistence type="predicted"/>
<dbReference type="RefSeq" id="XP_040782995.1">
    <property type="nucleotide sequence ID" value="XM_040927243.1"/>
</dbReference>
<evidence type="ECO:0000313" key="2">
    <source>
        <dbReference type="Proteomes" id="UP000800039"/>
    </source>
</evidence>
<organism evidence="1 2">
    <name type="scientific">Cucurbitaria berberidis CBS 394.84</name>
    <dbReference type="NCBI Taxonomy" id="1168544"/>
    <lineage>
        <taxon>Eukaryota</taxon>
        <taxon>Fungi</taxon>
        <taxon>Dikarya</taxon>
        <taxon>Ascomycota</taxon>
        <taxon>Pezizomycotina</taxon>
        <taxon>Dothideomycetes</taxon>
        <taxon>Pleosporomycetidae</taxon>
        <taxon>Pleosporales</taxon>
        <taxon>Pleosporineae</taxon>
        <taxon>Cucurbitariaceae</taxon>
        <taxon>Cucurbitaria</taxon>
    </lineage>
</organism>
<dbReference type="AlphaFoldDB" id="A0A9P4G7N0"/>
<gene>
    <name evidence="1" type="ORF">K460DRAFT_208314</name>
</gene>
<protein>
    <submittedName>
        <fullName evidence="1">Uncharacterized protein</fullName>
    </submittedName>
</protein>
<accession>A0A9P4G7N0</accession>
<evidence type="ECO:0000313" key="1">
    <source>
        <dbReference type="EMBL" id="KAF1840432.1"/>
    </source>
</evidence>
<keyword evidence="2" id="KW-1185">Reference proteome</keyword>
<comment type="caution">
    <text evidence="1">The sequence shown here is derived from an EMBL/GenBank/DDBJ whole genome shotgun (WGS) entry which is preliminary data.</text>
</comment>
<dbReference type="GeneID" id="63844495"/>
<dbReference type="OrthoDB" id="2595934at2759"/>
<reference evidence="1" key="1">
    <citation type="submission" date="2020-01" db="EMBL/GenBank/DDBJ databases">
        <authorList>
            <consortium name="DOE Joint Genome Institute"/>
            <person name="Haridas S."/>
            <person name="Albert R."/>
            <person name="Binder M."/>
            <person name="Bloem J."/>
            <person name="Labutti K."/>
            <person name="Salamov A."/>
            <person name="Andreopoulos B."/>
            <person name="Baker S.E."/>
            <person name="Barry K."/>
            <person name="Bills G."/>
            <person name="Bluhm B.H."/>
            <person name="Cannon C."/>
            <person name="Castanera R."/>
            <person name="Culley D.E."/>
            <person name="Daum C."/>
            <person name="Ezra D."/>
            <person name="Gonzalez J.B."/>
            <person name="Henrissat B."/>
            <person name="Kuo A."/>
            <person name="Liang C."/>
            <person name="Lipzen A."/>
            <person name="Lutzoni F."/>
            <person name="Magnuson J."/>
            <person name="Mondo S."/>
            <person name="Nolan M."/>
            <person name="Ohm R."/>
            <person name="Pangilinan J."/>
            <person name="Park H.-J."/>
            <person name="Ramirez L."/>
            <person name="Alfaro M."/>
            <person name="Sun H."/>
            <person name="Tritt A."/>
            <person name="Yoshinaga Y."/>
            <person name="Zwiers L.-H."/>
            <person name="Turgeon B.G."/>
            <person name="Goodwin S.B."/>
            <person name="Spatafora J.W."/>
            <person name="Crous P.W."/>
            <person name="Grigoriev I.V."/>
        </authorList>
    </citation>
    <scope>NUCLEOTIDE SEQUENCE</scope>
    <source>
        <strain evidence="1">CBS 394.84</strain>
    </source>
</reference>
<dbReference type="Proteomes" id="UP000800039">
    <property type="component" value="Unassembled WGS sequence"/>
</dbReference>
<sequence length="92" mass="10627">MDSWLLSGFAIQHCIASGLLGPTTGLDSSLNNHGLDRFCVWNHLRLTHLHYCVGTRRKASIDRDDIERCRVILRLDYATNFESRMVTEIFLY</sequence>